<proteinExistence type="inferred from homology"/>
<dbReference type="AlphaFoldDB" id="A0A8J4DBY3"/>
<dbReference type="Gene3D" id="2.40.160.10">
    <property type="entry name" value="Porin"/>
    <property type="match status" value="1"/>
</dbReference>
<evidence type="ECO:0000256" key="1">
    <source>
        <dbReference type="ARBA" id="ARBA00009624"/>
    </source>
</evidence>
<dbReference type="InterPro" id="IPR001925">
    <property type="entry name" value="Porin_Euk"/>
</dbReference>
<comment type="similarity">
    <text evidence="1">Belongs to the eukaryotic mitochondrial porin (TC 1.B.8.1) family.</text>
</comment>
<dbReference type="Proteomes" id="UP000722791">
    <property type="component" value="Unassembled WGS sequence"/>
</dbReference>
<dbReference type="InterPro" id="IPR023614">
    <property type="entry name" value="Porin_dom_sf"/>
</dbReference>
<dbReference type="EMBL" id="BNCQ01000007">
    <property type="protein sequence ID" value="GIL99865.1"/>
    <property type="molecule type" value="Genomic_DNA"/>
</dbReference>
<accession>A0A8J4DBY3</accession>
<dbReference type="Pfam" id="PF01459">
    <property type="entry name" value="Porin_3"/>
    <property type="match status" value="1"/>
</dbReference>
<dbReference type="CDD" id="cd07306">
    <property type="entry name" value="Porin3_VDAC"/>
    <property type="match status" value="1"/>
</dbReference>
<comment type="caution">
    <text evidence="2">The sequence shown here is derived from an EMBL/GenBank/DDBJ whole genome shotgun (WGS) entry which is preliminary data.</text>
</comment>
<dbReference type="PANTHER" id="PTHR11743">
    <property type="entry name" value="VOLTAGE-DEPENDENT ANION-SELECTIVE CHANNEL"/>
    <property type="match status" value="1"/>
</dbReference>
<organism evidence="2 3">
    <name type="scientific">Volvox reticuliferus</name>
    <dbReference type="NCBI Taxonomy" id="1737510"/>
    <lineage>
        <taxon>Eukaryota</taxon>
        <taxon>Viridiplantae</taxon>
        <taxon>Chlorophyta</taxon>
        <taxon>core chlorophytes</taxon>
        <taxon>Chlorophyceae</taxon>
        <taxon>CS clade</taxon>
        <taxon>Chlamydomonadales</taxon>
        <taxon>Volvocaceae</taxon>
        <taxon>Volvox</taxon>
    </lineage>
</organism>
<evidence type="ECO:0000313" key="3">
    <source>
        <dbReference type="Proteomes" id="UP000722791"/>
    </source>
</evidence>
<sequence>MPAVSYADIGKKVKGLLGGDAVTGTFILNPKLTVSSTTQSGVALTATAVQKGEKLDATLKAAYTSPSKKYSVDATADPTVKIAVNASVSDVAPGLKLTAAVVLPDPAASAKLTAEYANASLSVKSTVSLSASPVVDVAVASSVKGVLLGGETAYDSGKADITKYNFVLGYHATDFQATATLADQLSTLKLAYAQVLSPAAIAGAELSRTLGGADAGASSFALAYARNLAGGAVAKVKLDSAGTLSALYSRKLSTGEKFTGSLQLQAADLSKAPKYGFALDLA</sequence>
<reference evidence="2" key="1">
    <citation type="journal article" date="2021" name="Proc. Natl. Acad. Sci. U.S.A.">
        <title>Three genomes in the algal genus Volvox reveal the fate of a haploid sex-determining region after a transition to homothallism.</title>
        <authorList>
            <person name="Yamamoto K."/>
            <person name="Hamaji T."/>
            <person name="Kawai-Toyooka H."/>
            <person name="Matsuzaki R."/>
            <person name="Takahashi F."/>
            <person name="Nishimura Y."/>
            <person name="Kawachi M."/>
            <person name="Noguchi H."/>
            <person name="Minakuchi Y."/>
            <person name="Umen J.G."/>
            <person name="Toyoda A."/>
            <person name="Nozaki H."/>
        </authorList>
    </citation>
    <scope>NUCLEOTIDE SEQUENCE</scope>
    <source>
        <strain evidence="2">NIES-3785</strain>
    </source>
</reference>
<dbReference type="GO" id="GO:0005741">
    <property type="term" value="C:mitochondrial outer membrane"/>
    <property type="evidence" value="ECO:0007669"/>
    <property type="project" value="InterPro"/>
</dbReference>
<dbReference type="InterPro" id="IPR027246">
    <property type="entry name" value="Porin_Euk/Tom40"/>
</dbReference>
<evidence type="ECO:0000313" key="2">
    <source>
        <dbReference type="EMBL" id="GIL99865.1"/>
    </source>
</evidence>
<protein>
    <submittedName>
        <fullName evidence="2">Uncharacterized protein</fullName>
    </submittedName>
</protein>
<dbReference type="PANTHER" id="PTHR11743:SF70">
    <property type="entry name" value="GH26960P-RELATED"/>
    <property type="match status" value="1"/>
</dbReference>
<name>A0A8J4DBY3_9CHLO</name>
<gene>
    <name evidence="2" type="ORF">Vretimale_4917</name>
</gene>
<dbReference type="GO" id="GO:0008308">
    <property type="term" value="F:voltage-gated monoatomic anion channel activity"/>
    <property type="evidence" value="ECO:0007669"/>
    <property type="project" value="InterPro"/>
</dbReference>